<dbReference type="InterPro" id="IPR003758">
    <property type="entry name" value="LpxK"/>
</dbReference>
<dbReference type="EC" id="2.7.1.130" evidence="3 13"/>
<keyword evidence="9 13" id="KW-0418">Kinase</keyword>
<evidence type="ECO:0000256" key="12">
    <source>
        <dbReference type="ARBA" id="ARBA00029757"/>
    </source>
</evidence>
<dbReference type="AlphaFoldDB" id="A0A4V1ZB54"/>
<keyword evidence="7 13" id="KW-0808">Transferase</keyword>
<comment type="catalytic activity">
    <reaction evidence="13">
        <text>a lipid A disaccharide + ATP = a lipid IVA + ADP + H(+)</text>
        <dbReference type="Rhea" id="RHEA:67840"/>
        <dbReference type="ChEBI" id="CHEBI:15378"/>
        <dbReference type="ChEBI" id="CHEBI:30616"/>
        <dbReference type="ChEBI" id="CHEBI:176343"/>
        <dbReference type="ChEBI" id="CHEBI:176425"/>
        <dbReference type="ChEBI" id="CHEBI:456216"/>
        <dbReference type="EC" id="2.7.1.130"/>
    </reaction>
</comment>
<keyword evidence="8 13" id="KW-0547">Nucleotide-binding</keyword>
<evidence type="ECO:0000256" key="5">
    <source>
        <dbReference type="ARBA" id="ARBA00022516"/>
    </source>
</evidence>
<evidence type="ECO:0000313" key="15">
    <source>
        <dbReference type="Proteomes" id="UP000294155"/>
    </source>
</evidence>
<keyword evidence="11 13" id="KW-0443">Lipid metabolism</keyword>
<keyword evidence="6 13" id="KW-0441">Lipid A biosynthesis</keyword>
<dbReference type="HAMAP" id="MF_00409">
    <property type="entry name" value="LpxK"/>
    <property type="match status" value="1"/>
</dbReference>
<dbReference type="Proteomes" id="UP000294155">
    <property type="component" value="Unassembled WGS sequence"/>
</dbReference>
<organism evidence="14 15">
    <name type="scientific">Hymenobacter persicinus</name>
    <dbReference type="NCBI Taxonomy" id="2025506"/>
    <lineage>
        <taxon>Bacteria</taxon>
        <taxon>Pseudomonadati</taxon>
        <taxon>Bacteroidota</taxon>
        <taxon>Cytophagia</taxon>
        <taxon>Cytophagales</taxon>
        <taxon>Hymenobacteraceae</taxon>
        <taxon>Hymenobacter</taxon>
    </lineage>
</organism>
<dbReference type="PANTHER" id="PTHR42724:SF1">
    <property type="entry name" value="TETRAACYLDISACCHARIDE 4'-KINASE, MITOCHONDRIAL-RELATED"/>
    <property type="match status" value="1"/>
</dbReference>
<comment type="similarity">
    <text evidence="13">Belongs to the LpxK family.</text>
</comment>
<dbReference type="GO" id="GO:0009245">
    <property type="term" value="P:lipid A biosynthetic process"/>
    <property type="evidence" value="ECO:0007669"/>
    <property type="project" value="UniProtKB-UniRule"/>
</dbReference>
<evidence type="ECO:0000256" key="10">
    <source>
        <dbReference type="ARBA" id="ARBA00022840"/>
    </source>
</evidence>
<dbReference type="RefSeq" id="WP_129919598.1">
    <property type="nucleotide sequence ID" value="NZ_SEWE01000004.1"/>
</dbReference>
<sequence length="351" mass="38031">MPHPLAFLLLPFAWLYAAVMRVRNWLYDSGLKESTAYALPVISVGNLRAGGTGKTPHVAWIIAELLRMGEQPAVLSRGYGRRTRGYQLADAAATAATIGDEPRQHYQDFGARVPVAVCEDRRLGIATLLRTQPALTAIVLDDAYQHRRVRPALNILLTEQQRPFYQDYVLPVGRLRESRAGAARADVVVVTKCAPDLPAADQDSIAARIRRYAGPRVPVLFSAYHYGAPVAVGGQAEPAGSHILLLTGIAQPGPLRDYLTAAGYRISHHAAFADHHAFTAADLAAVAGQLQPGQSVFTTQKDAARLLEPALRAAVAALPVFYIPIEVRFLADGAARLHRLLPPLFQPQAVV</sequence>
<evidence type="ECO:0000256" key="11">
    <source>
        <dbReference type="ARBA" id="ARBA00023098"/>
    </source>
</evidence>
<feature type="binding site" evidence="13">
    <location>
        <begin position="48"/>
        <end position="55"/>
    </location>
    <ligand>
        <name>ATP</name>
        <dbReference type="ChEBI" id="CHEBI:30616"/>
    </ligand>
</feature>
<name>A0A4V1ZB54_9BACT</name>
<dbReference type="EMBL" id="SEWE01000004">
    <property type="protein sequence ID" value="RYU83218.1"/>
    <property type="molecule type" value="Genomic_DNA"/>
</dbReference>
<evidence type="ECO:0000313" key="14">
    <source>
        <dbReference type="EMBL" id="RYU83218.1"/>
    </source>
</evidence>
<evidence type="ECO:0000256" key="9">
    <source>
        <dbReference type="ARBA" id="ARBA00022777"/>
    </source>
</evidence>
<dbReference type="NCBIfam" id="TIGR00682">
    <property type="entry name" value="lpxK"/>
    <property type="match status" value="1"/>
</dbReference>
<dbReference type="GO" id="GO:0009029">
    <property type="term" value="F:lipid-A 4'-kinase activity"/>
    <property type="evidence" value="ECO:0007669"/>
    <property type="project" value="UniProtKB-UniRule"/>
</dbReference>
<dbReference type="GO" id="GO:0009244">
    <property type="term" value="P:lipopolysaccharide core region biosynthetic process"/>
    <property type="evidence" value="ECO:0007669"/>
    <property type="project" value="TreeGrafter"/>
</dbReference>
<evidence type="ECO:0000256" key="4">
    <source>
        <dbReference type="ARBA" id="ARBA00016436"/>
    </source>
</evidence>
<evidence type="ECO:0000256" key="8">
    <source>
        <dbReference type="ARBA" id="ARBA00022741"/>
    </source>
</evidence>
<dbReference type="UniPathway" id="UPA00359">
    <property type="reaction ID" value="UER00482"/>
</dbReference>
<dbReference type="GO" id="GO:0005524">
    <property type="term" value="F:ATP binding"/>
    <property type="evidence" value="ECO:0007669"/>
    <property type="project" value="UniProtKB-UniRule"/>
</dbReference>
<dbReference type="Pfam" id="PF02606">
    <property type="entry name" value="LpxK"/>
    <property type="match status" value="1"/>
</dbReference>
<accession>A0A4V1ZB54</accession>
<protein>
    <recommendedName>
        <fullName evidence="4 13">Tetraacyldisaccharide 4'-kinase</fullName>
        <ecNumber evidence="3 13">2.7.1.130</ecNumber>
    </recommendedName>
    <alternativeName>
        <fullName evidence="12 13">Lipid A 4'-kinase</fullName>
    </alternativeName>
</protein>
<keyword evidence="15" id="KW-1185">Reference proteome</keyword>
<evidence type="ECO:0000256" key="7">
    <source>
        <dbReference type="ARBA" id="ARBA00022679"/>
    </source>
</evidence>
<reference evidence="14 15" key="1">
    <citation type="submission" date="2019-02" db="EMBL/GenBank/DDBJ databases">
        <title>Bacterial novel species isolated from soil.</title>
        <authorList>
            <person name="Jung H.-Y."/>
        </authorList>
    </citation>
    <scope>NUCLEOTIDE SEQUENCE [LARGE SCALE GENOMIC DNA]</scope>
    <source>
        <strain evidence="14 15">1-3-3-3</strain>
    </source>
</reference>
<comment type="function">
    <text evidence="1 13">Transfers the gamma-phosphate of ATP to the 4'-position of a tetraacyldisaccharide 1-phosphate intermediate (termed DS-1-P) to form tetraacyldisaccharide 1,4'-bis-phosphate (lipid IVA).</text>
</comment>
<proteinExistence type="inferred from homology"/>
<comment type="caution">
    <text evidence="14">The sequence shown here is derived from an EMBL/GenBank/DDBJ whole genome shotgun (WGS) entry which is preliminary data.</text>
</comment>
<dbReference type="GO" id="GO:0005886">
    <property type="term" value="C:plasma membrane"/>
    <property type="evidence" value="ECO:0007669"/>
    <property type="project" value="TreeGrafter"/>
</dbReference>
<evidence type="ECO:0000256" key="1">
    <source>
        <dbReference type="ARBA" id="ARBA00002274"/>
    </source>
</evidence>
<evidence type="ECO:0000256" key="3">
    <source>
        <dbReference type="ARBA" id="ARBA00012071"/>
    </source>
</evidence>
<dbReference type="OrthoDB" id="9766423at2"/>
<gene>
    <name evidence="13 14" type="primary">lpxK</name>
    <name evidence="14" type="ORF">EWM57_02730</name>
</gene>
<keyword evidence="5 13" id="KW-0444">Lipid biosynthesis</keyword>
<comment type="pathway">
    <text evidence="2 13">Glycolipid biosynthesis; lipid IV(A) biosynthesis; lipid IV(A) from (3R)-3-hydroxytetradecanoyl-[acyl-carrier-protein] and UDP-N-acetyl-alpha-D-glucosamine: step 6/6.</text>
</comment>
<dbReference type="PANTHER" id="PTHR42724">
    <property type="entry name" value="TETRAACYLDISACCHARIDE 4'-KINASE"/>
    <property type="match status" value="1"/>
</dbReference>
<evidence type="ECO:0000256" key="13">
    <source>
        <dbReference type="HAMAP-Rule" id="MF_00409"/>
    </source>
</evidence>
<evidence type="ECO:0000256" key="2">
    <source>
        <dbReference type="ARBA" id="ARBA00004870"/>
    </source>
</evidence>
<evidence type="ECO:0000256" key="6">
    <source>
        <dbReference type="ARBA" id="ARBA00022556"/>
    </source>
</evidence>
<keyword evidence="10 13" id="KW-0067">ATP-binding</keyword>